<dbReference type="RefSeq" id="XP_075088417.1">
    <property type="nucleotide sequence ID" value="XM_075232316.1"/>
</dbReference>
<reference evidence="2" key="2">
    <citation type="submission" date="2025-08" db="UniProtKB">
        <authorList>
            <consortium name="RefSeq"/>
        </authorList>
    </citation>
    <scope>IDENTIFICATION</scope>
    <source>
        <tissue evidence="2">Leaf</tissue>
    </source>
</reference>
<organism evidence="1 2">
    <name type="scientific">Nicotiana tabacum</name>
    <name type="common">Common tobacco</name>
    <dbReference type="NCBI Taxonomy" id="4097"/>
    <lineage>
        <taxon>Eukaryota</taxon>
        <taxon>Viridiplantae</taxon>
        <taxon>Streptophyta</taxon>
        <taxon>Embryophyta</taxon>
        <taxon>Tracheophyta</taxon>
        <taxon>Spermatophyta</taxon>
        <taxon>Magnoliopsida</taxon>
        <taxon>eudicotyledons</taxon>
        <taxon>Gunneridae</taxon>
        <taxon>Pentapetalae</taxon>
        <taxon>asterids</taxon>
        <taxon>lamiids</taxon>
        <taxon>Solanales</taxon>
        <taxon>Solanaceae</taxon>
        <taxon>Nicotianoideae</taxon>
        <taxon>Nicotianeae</taxon>
        <taxon>Nicotiana</taxon>
    </lineage>
</organism>
<sequence>MYKDLREIYWWNWMKENILDFVARCLNCQQVKAEHQRPGGLAQNIEIPLWKWEMINMDFVVGLPRTRLKHDSIWVGLLGPNLVHDALEKGALIQQRLKTAKSRQKSYTNVHRRKLEFKEGDQVFLKVSPMKSVMR</sequence>
<protein>
    <submittedName>
        <fullName evidence="2">Uncharacterized protein LOC142170412</fullName>
    </submittedName>
</protein>
<accession>A0AC58STX6</accession>
<evidence type="ECO:0000313" key="1">
    <source>
        <dbReference type="Proteomes" id="UP000790787"/>
    </source>
</evidence>
<keyword evidence="1" id="KW-1185">Reference proteome</keyword>
<proteinExistence type="predicted"/>
<evidence type="ECO:0000313" key="2">
    <source>
        <dbReference type="RefSeq" id="XP_075088417.1"/>
    </source>
</evidence>
<gene>
    <name evidence="2" type="primary">LOC142170412</name>
</gene>
<dbReference type="Proteomes" id="UP000790787">
    <property type="component" value="Chromosome 16"/>
</dbReference>
<reference evidence="1" key="1">
    <citation type="journal article" date="2014" name="Nat. Commun.">
        <title>The tobacco genome sequence and its comparison with those of tomato and potato.</title>
        <authorList>
            <person name="Sierro N."/>
            <person name="Battey J.N."/>
            <person name="Ouadi S."/>
            <person name="Bakaher N."/>
            <person name="Bovet L."/>
            <person name="Willig A."/>
            <person name="Goepfert S."/>
            <person name="Peitsch M.C."/>
            <person name="Ivanov N.V."/>
        </authorList>
    </citation>
    <scope>NUCLEOTIDE SEQUENCE [LARGE SCALE GENOMIC DNA]</scope>
</reference>
<name>A0AC58STX6_TOBAC</name>